<dbReference type="GO" id="GO:0016780">
    <property type="term" value="F:phosphotransferase activity, for other substituted phosphate groups"/>
    <property type="evidence" value="ECO:0007669"/>
    <property type="project" value="InterPro"/>
</dbReference>
<evidence type="ECO:0000313" key="4">
    <source>
        <dbReference type="EMBL" id="SDX15184.1"/>
    </source>
</evidence>
<name>A0A1H2ZEF8_9RHOB</name>
<dbReference type="InterPro" id="IPR043130">
    <property type="entry name" value="CDP-OH_PTrfase_TM_dom"/>
</dbReference>
<dbReference type="GO" id="GO:0016020">
    <property type="term" value="C:membrane"/>
    <property type="evidence" value="ECO:0007669"/>
    <property type="project" value="InterPro"/>
</dbReference>
<feature type="transmembrane region" description="Helical" evidence="3">
    <location>
        <begin position="178"/>
        <end position="199"/>
    </location>
</feature>
<dbReference type="InterPro" id="IPR048254">
    <property type="entry name" value="CDP_ALCOHOL_P_TRANSF_CS"/>
</dbReference>
<accession>A0A1H2ZEF8</accession>
<dbReference type="Proteomes" id="UP000198539">
    <property type="component" value="Unassembled WGS sequence"/>
</dbReference>
<comment type="similarity">
    <text evidence="2">Belongs to the CDP-alcohol phosphatidyltransferase class-I family.</text>
</comment>
<organism evidence="4 5">
    <name type="scientific">Roseicitreum antarcticum</name>
    <dbReference type="NCBI Taxonomy" id="564137"/>
    <lineage>
        <taxon>Bacteria</taxon>
        <taxon>Pseudomonadati</taxon>
        <taxon>Pseudomonadota</taxon>
        <taxon>Alphaproteobacteria</taxon>
        <taxon>Rhodobacterales</taxon>
        <taxon>Paracoccaceae</taxon>
        <taxon>Roseicitreum</taxon>
    </lineage>
</organism>
<feature type="transmembrane region" description="Helical" evidence="3">
    <location>
        <begin position="235"/>
        <end position="255"/>
    </location>
</feature>
<keyword evidence="3" id="KW-0472">Membrane</keyword>
<feature type="transmembrane region" description="Helical" evidence="3">
    <location>
        <begin position="117"/>
        <end position="135"/>
    </location>
</feature>
<keyword evidence="3" id="KW-0812">Transmembrane</keyword>
<evidence type="ECO:0000313" key="5">
    <source>
        <dbReference type="Proteomes" id="UP000198539"/>
    </source>
</evidence>
<dbReference type="GO" id="GO:0008654">
    <property type="term" value="P:phospholipid biosynthetic process"/>
    <property type="evidence" value="ECO:0007669"/>
    <property type="project" value="InterPro"/>
</dbReference>
<dbReference type="Pfam" id="PF01066">
    <property type="entry name" value="CDP-OH_P_transf"/>
    <property type="match status" value="1"/>
</dbReference>
<gene>
    <name evidence="4" type="ORF">SAMN04488238_105333</name>
</gene>
<feature type="transmembrane region" description="Helical" evidence="3">
    <location>
        <begin position="87"/>
        <end position="111"/>
    </location>
</feature>
<dbReference type="STRING" id="564137.SAMN04488238_105333"/>
<dbReference type="EMBL" id="FNOM01000005">
    <property type="protein sequence ID" value="SDX15184.1"/>
    <property type="molecule type" value="Genomic_DNA"/>
</dbReference>
<dbReference type="InterPro" id="IPR000462">
    <property type="entry name" value="CDP-OH_P_trans"/>
</dbReference>
<keyword evidence="1 2" id="KW-0808">Transferase</keyword>
<keyword evidence="3" id="KW-1133">Transmembrane helix</keyword>
<evidence type="ECO:0000256" key="3">
    <source>
        <dbReference type="SAM" id="Phobius"/>
    </source>
</evidence>
<dbReference type="OrthoDB" id="9782011at2"/>
<reference evidence="4 5" key="1">
    <citation type="submission" date="2016-10" db="EMBL/GenBank/DDBJ databases">
        <authorList>
            <person name="de Groot N.N."/>
        </authorList>
    </citation>
    <scope>NUCLEOTIDE SEQUENCE [LARGE SCALE GENOMIC DNA]</scope>
    <source>
        <strain evidence="4 5">CGMCC 1.8894</strain>
    </source>
</reference>
<protein>
    <submittedName>
        <fullName evidence="4">Phosphatidylglycerophosphate synthase</fullName>
    </submittedName>
</protein>
<evidence type="ECO:0000256" key="2">
    <source>
        <dbReference type="RuleBase" id="RU003750"/>
    </source>
</evidence>
<evidence type="ECO:0000256" key="1">
    <source>
        <dbReference type="ARBA" id="ARBA00022679"/>
    </source>
</evidence>
<feature type="transmembrane region" description="Helical" evidence="3">
    <location>
        <begin position="55"/>
        <end position="75"/>
    </location>
</feature>
<dbReference type="PROSITE" id="PS00379">
    <property type="entry name" value="CDP_ALCOHOL_P_TRANSF"/>
    <property type="match status" value="1"/>
</dbReference>
<keyword evidence="5" id="KW-1185">Reference proteome</keyword>
<sequence length="265" mass="27427">MSQIARARARPPVVLAPPRRRVQWQAALLLTLLIPAASLGSFALAGTAGARGPIVPAMITLMICLAGGALVLRGLAPGRYPHARLGLCNVITLSRAAGIAVMAGLIAAPGALSGPEALGWALVALSALVLTLDLADGWAARRSGLNSTFGARFDVESDVAFAVVLAVLAWQADKAGVWFLTLGALRPAFLMSSLIWPWLSGALPDAMWRKTVAAVQMIAQVVLLAPVVTPPASEVLAALLLAGVALSFAVDIRALHARRDVVHGV</sequence>
<dbReference type="AlphaFoldDB" id="A0A1H2ZEF8"/>
<proteinExistence type="inferred from homology"/>
<dbReference type="Gene3D" id="1.20.120.1760">
    <property type="match status" value="1"/>
</dbReference>